<accession>A0A031LQ34</accession>
<dbReference type="RefSeq" id="WP_048099729.1">
    <property type="nucleotide sequence ID" value="NZ_JFZT01000044.1"/>
</dbReference>
<proteinExistence type="predicted"/>
<sequence>MNPISLSQLEKIPGMASIISDIKNDIKKKELVPLVSFYLEDDLLRNLIKTLEKEFSRYDEFLYERTTFVRKILNSKEIFPTNLFPYYIVPLSEETKVKVEDNDKVPPLIIPLEGKFRLVFMKYNTFTDIENAIKSQIEDDLIIEVEKGVIINEDKKRNIFMDYRSVEKMEESRQIVSYLMLPGKYMLLSAIIANNVENDNIIEIRRKEDNVLIDVIRGLAKSDNVLRGDTLTLREKAFLYYDVKTKGIIKEEILKSIAWKIASI</sequence>
<evidence type="ECO:0000313" key="2">
    <source>
        <dbReference type="Proteomes" id="UP000024332"/>
    </source>
</evidence>
<name>A0A031LQ34_9CREN</name>
<protein>
    <submittedName>
        <fullName evidence="1">Uncharacterized protein</fullName>
    </submittedName>
</protein>
<reference evidence="1 2" key="1">
    <citation type="submission" date="2014-03" db="EMBL/GenBank/DDBJ databases">
        <title>Draft genome sequence of the novel thermoacidophilic archaea Acidianus copahuensis ALE1 strain, isolated from Copahue volcanic area in Neuquen Argentina.</title>
        <authorList>
            <person name="Urbieta M.S."/>
            <person name="Rascovan N."/>
            <person name="Castro C."/>
            <person name="Revale S."/>
            <person name="Giaveno M.A."/>
            <person name="Vazquez M.P."/>
            <person name="Donati E.R."/>
        </authorList>
    </citation>
    <scope>NUCLEOTIDE SEQUENCE [LARGE SCALE GENOMIC DNA]</scope>
    <source>
        <strain evidence="1 2">ALE1</strain>
    </source>
</reference>
<dbReference type="STRING" id="1160895.CM19_07395"/>
<dbReference type="EMBL" id="JFZT01000044">
    <property type="protein sequence ID" value="EZQ04938.1"/>
    <property type="molecule type" value="Genomic_DNA"/>
</dbReference>
<comment type="caution">
    <text evidence="1">The sequence shown here is derived from an EMBL/GenBank/DDBJ whole genome shotgun (WGS) entry which is preliminary data.</text>
</comment>
<dbReference type="Proteomes" id="UP000024332">
    <property type="component" value="Unassembled WGS sequence"/>
</dbReference>
<gene>
    <name evidence="1" type="ORF">CM19_07395</name>
</gene>
<evidence type="ECO:0000313" key="1">
    <source>
        <dbReference type="EMBL" id="EZQ04938.1"/>
    </source>
</evidence>
<keyword evidence="2" id="KW-1185">Reference proteome</keyword>
<organism evidence="1 2">
    <name type="scientific">Candidatus Acidianus copahuensis</name>
    <dbReference type="NCBI Taxonomy" id="1160895"/>
    <lineage>
        <taxon>Archaea</taxon>
        <taxon>Thermoproteota</taxon>
        <taxon>Thermoprotei</taxon>
        <taxon>Sulfolobales</taxon>
        <taxon>Sulfolobaceae</taxon>
        <taxon>Acidianus</taxon>
    </lineage>
</organism>
<dbReference type="AlphaFoldDB" id="A0A031LQ34"/>
<dbReference type="OrthoDB" id="34497at2157"/>